<proteinExistence type="predicted"/>
<accession>A0A8S4ATU2</accession>
<dbReference type="AlphaFoldDB" id="A0A8S4ATU2"/>
<protein>
    <submittedName>
        <fullName evidence="1">(Atlantic silverside) hypothetical protein</fullName>
    </submittedName>
</protein>
<reference evidence="1" key="1">
    <citation type="submission" date="2021-05" db="EMBL/GenBank/DDBJ databases">
        <authorList>
            <person name="Tigano A."/>
        </authorList>
    </citation>
    <scope>NUCLEOTIDE SEQUENCE</scope>
</reference>
<dbReference type="PANTHER" id="PTHR36649">
    <property type="entry name" value="UBIQUITIN-LIKE DOMAIN-CONTAINING PROTEIN"/>
    <property type="match status" value="1"/>
</dbReference>
<dbReference type="EMBL" id="CAJRST010005557">
    <property type="protein sequence ID" value="CAG5888308.1"/>
    <property type="molecule type" value="Genomic_DNA"/>
</dbReference>
<organism evidence="1 2">
    <name type="scientific">Menidia menidia</name>
    <name type="common">Atlantic silverside</name>
    <dbReference type="NCBI Taxonomy" id="238744"/>
    <lineage>
        <taxon>Eukaryota</taxon>
        <taxon>Metazoa</taxon>
        <taxon>Chordata</taxon>
        <taxon>Craniata</taxon>
        <taxon>Vertebrata</taxon>
        <taxon>Euteleostomi</taxon>
        <taxon>Actinopterygii</taxon>
        <taxon>Neopterygii</taxon>
        <taxon>Teleostei</taxon>
        <taxon>Neoteleostei</taxon>
        <taxon>Acanthomorphata</taxon>
        <taxon>Ovalentaria</taxon>
        <taxon>Atherinomorphae</taxon>
        <taxon>Atheriniformes</taxon>
        <taxon>Atherinopsidae</taxon>
        <taxon>Menidiinae</taxon>
        <taxon>Menidia</taxon>
    </lineage>
</organism>
<comment type="caution">
    <text evidence="1">The sequence shown here is derived from an EMBL/GenBank/DDBJ whole genome shotgun (WGS) entry which is preliminary data.</text>
</comment>
<sequence>MPDTKLCLEALSALVGCCVESTTGSVHLTPQDFINIVALREFFKQEGLKQLEYQPENPGLESLSLQELDDKDMYNSPPALTGESAVNSKVTVKINLEDFFHPEYNYDFTNIKDGETKFMRGNERYYRPCGWNRLAIRVIKKYDGGDDWLGTGSDAWPVSYHGSNMDGSSGVILGHQGNPGDEPQFLEAGAASLINENTRGRGVYSTPDIKMAEKYCKTFRSKVDGKRYKVLLQNRINPEKRTKCQRDDVWLVYIPDGTNDIQSKVIVQDSIRPYGLLLKQL</sequence>
<evidence type="ECO:0000313" key="1">
    <source>
        <dbReference type="EMBL" id="CAG5888308.1"/>
    </source>
</evidence>
<evidence type="ECO:0000313" key="2">
    <source>
        <dbReference type="Proteomes" id="UP000677803"/>
    </source>
</evidence>
<gene>
    <name evidence="1" type="ORF">MMEN_LOCUS6110</name>
</gene>
<dbReference type="PANTHER" id="PTHR36649:SF28">
    <property type="entry name" value="UBIQUITIN-LIKE DOMAIN-CONTAINING PROTEIN"/>
    <property type="match status" value="1"/>
</dbReference>
<name>A0A8S4ATU2_9TELE</name>
<dbReference type="Proteomes" id="UP000677803">
    <property type="component" value="Unassembled WGS sequence"/>
</dbReference>
<dbReference type="OrthoDB" id="428577at2759"/>
<keyword evidence="2" id="KW-1185">Reference proteome</keyword>